<feature type="non-terminal residue" evidence="2">
    <location>
        <position position="1"/>
    </location>
</feature>
<feature type="region of interest" description="Disordered" evidence="1">
    <location>
        <begin position="1"/>
        <end position="20"/>
    </location>
</feature>
<accession>A0A484GHB7</accession>
<gene>
    <name evidence="2" type="ORF">DBR06_SOUSAS9710105</name>
</gene>
<proteinExistence type="predicted"/>
<reference evidence="2 3" key="1">
    <citation type="journal article" date="2018" name="Genomics">
        <title>Molecular footprints of inshore aquatic adaptation in Indo-Pacific humpback dolphin (Sousa chinensis).</title>
        <authorList>
            <person name="Ming Y."/>
            <person name="Jian J."/>
            <person name="Yu F."/>
            <person name="Yu X."/>
            <person name="Wang J."/>
            <person name="Liu W."/>
        </authorList>
    </citation>
    <scope>NUCLEOTIDE SEQUENCE [LARGE SCALE GENOMIC DNA]</scope>
    <source>
        <strain evidence="2">MY-2018</strain>
        <tissue evidence="2">Skin</tissue>
    </source>
</reference>
<name>A0A484GHB7_SOUCH</name>
<evidence type="ECO:0000313" key="3">
    <source>
        <dbReference type="Proteomes" id="UP000295264"/>
    </source>
</evidence>
<dbReference type="EMBL" id="QWLN02008121">
    <property type="protein sequence ID" value="TEA35024.1"/>
    <property type="molecule type" value="Genomic_DNA"/>
</dbReference>
<dbReference type="Proteomes" id="UP000295264">
    <property type="component" value="Unassembled WGS sequence"/>
</dbReference>
<comment type="caution">
    <text evidence="2">The sequence shown here is derived from an EMBL/GenBank/DDBJ whole genome shotgun (WGS) entry which is preliminary data.</text>
</comment>
<sequence length="20" mass="2052">LGASEAQKHLRSPSGVRAST</sequence>
<protein>
    <submittedName>
        <fullName evidence="2">Uncharacterized protein</fullName>
    </submittedName>
</protein>
<organism evidence="2 3">
    <name type="scientific">Sousa chinensis</name>
    <name type="common">Indo-pacific humpbacked dolphin</name>
    <name type="synonym">Steno chinensis</name>
    <dbReference type="NCBI Taxonomy" id="103600"/>
    <lineage>
        <taxon>Eukaryota</taxon>
        <taxon>Metazoa</taxon>
        <taxon>Chordata</taxon>
        <taxon>Craniata</taxon>
        <taxon>Vertebrata</taxon>
        <taxon>Euteleostomi</taxon>
        <taxon>Mammalia</taxon>
        <taxon>Eutheria</taxon>
        <taxon>Laurasiatheria</taxon>
        <taxon>Artiodactyla</taxon>
        <taxon>Whippomorpha</taxon>
        <taxon>Cetacea</taxon>
        <taxon>Odontoceti</taxon>
        <taxon>Delphinidae</taxon>
        <taxon>Sousa</taxon>
    </lineage>
</organism>
<dbReference type="AlphaFoldDB" id="A0A484GHB7"/>
<keyword evidence="3" id="KW-1185">Reference proteome</keyword>
<evidence type="ECO:0000256" key="1">
    <source>
        <dbReference type="SAM" id="MobiDB-lite"/>
    </source>
</evidence>
<evidence type="ECO:0000313" key="2">
    <source>
        <dbReference type="EMBL" id="TEA35024.1"/>
    </source>
</evidence>